<dbReference type="InterPro" id="IPR001279">
    <property type="entry name" value="Metallo-B-lactamas"/>
</dbReference>
<sequence>MEFQFLGTAAATSVPLVFCNCELCQQARRKKGKDIRKRASAIINNEMLIDLGPDLCSQAEIYDIDLSKVKYLLQTHSHSDHFDGGHFITRWSEYATKNLTHLDIICSSGTCSDMNHWIKENEPSFDIHDTSWKKDMNYLKSGDIKVVNDYEIIAVDSEHDKRVEALVYIIGQNGKYMFYGTDLLNLSRKAWNIIQNYKLDLVVLDQTYGRGYNQGGHLDSGQVIQIINEMRDRKIINEKSYVYATHISHEGNDTHDNMEITSNVNKYHIAYDGLKLEF</sequence>
<evidence type="ECO:0000259" key="1">
    <source>
        <dbReference type="Pfam" id="PF12706"/>
    </source>
</evidence>
<keyword evidence="3" id="KW-1185">Reference proteome</keyword>
<proteinExistence type="predicted"/>
<protein>
    <recommendedName>
        <fullName evidence="1">Metallo-beta-lactamase domain-containing protein</fullName>
    </recommendedName>
</protein>
<dbReference type="Pfam" id="PF12706">
    <property type="entry name" value="Lactamase_B_2"/>
    <property type="match status" value="1"/>
</dbReference>
<dbReference type="EMBL" id="CP048000">
    <property type="protein sequence ID" value="QHQ62986.1"/>
    <property type="molecule type" value="Genomic_DNA"/>
</dbReference>
<organism evidence="2 3">
    <name type="scientific">Anaerocolumna sedimenticola</name>
    <dbReference type="NCBI Taxonomy" id="2696063"/>
    <lineage>
        <taxon>Bacteria</taxon>
        <taxon>Bacillati</taxon>
        <taxon>Bacillota</taxon>
        <taxon>Clostridia</taxon>
        <taxon>Lachnospirales</taxon>
        <taxon>Lachnospiraceae</taxon>
        <taxon>Anaerocolumna</taxon>
    </lineage>
</organism>
<accession>A0A6P1TTE6</accession>
<feature type="domain" description="Metallo-beta-lactamase" evidence="1">
    <location>
        <begin position="47"/>
        <end position="235"/>
    </location>
</feature>
<evidence type="ECO:0000313" key="3">
    <source>
        <dbReference type="Proteomes" id="UP000464314"/>
    </source>
</evidence>
<gene>
    <name evidence="2" type="ORF">Ana3638_21185</name>
</gene>
<dbReference type="SUPFAM" id="SSF56281">
    <property type="entry name" value="Metallo-hydrolase/oxidoreductase"/>
    <property type="match status" value="1"/>
</dbReference>
<dbReference type="PANTHER" id="PTHR42663">
    <property type="entry name" value="HYDROLASE C777.06C-RELATED-RELATED"/>
    <property type="match status" value="1"/>
</dbReference>
<dbReference type="Gene3D" id="3.60.15.10">
    <property type="entry name" value="Ribonuclease Z/Hydroxyacylglutathione hydrolase-like"/>
    <property type="match status" value="1"/>
</dbReference>
<dbReference type="Proteomes" id="UP000464314">
    <property type="component" value="Chromosome"/>
</dbReference>
<dbReference type="RefSeq" id="WP_161839808.1">
    <property type="nucleotide sequence ID" value="NZ_CP048000.1"/>
</dbReference>
<evidence type="ECO:0000313" key="2">
    <source>
        <dbReference type="EMBL" id="QHQ62986.1"/>
    </source>
</evidence>
<reference evidence="2 3" key="1">
    <citation type="submission" date="2020-01" db="EMBL/GenBank/DDBJ databases">
        <title>Genome analysis of Anaerocolumna sp. CBA3638.</title>
        <authorList>
            <person name="Kim J."/>
            <person name="Roh S.W."/>
        </authorList>
    </citation>
    <scope>NUCLEOTIDE SEQUENCE [LARGE SCALE GENOMIC DNA]</scope>
    <source>
        <strain evidence="2 3">CBA3638</strain>
    </source>
</reference>
<dbReference type="InterPro" id="IPR036866">
    <property type="entry name" value="RibonucZ/Hydroxyglut_hydro"/>
</dbReference>
<name>A0A6P1TTE6_9FIRM</name>
<dbReference type="KEGG" id="anr:Ana3638_21185"/>
<dbReference type="PANTHER" id="PTHR42663:SF6">
    <property type="entry name" value="HYDROLASE C777.06C-RELATED"/>
    <property type="match status" value="1"/>
</dbReference>
<dbReference type="AlphaFoldDB" id="A0A6P1TTE6"/>